<feature type="transmembrane region" description="Helical" evidence="2">
    <location>
        <begin position="146"/>
        <end position="167"/>
    </location>
</feature>
<keyword evidence="2" id="KW-0472">Membrane</keyword>
<dbReference type="Proteomes" id="UP001214553">
    <property type="component" value="Chromosome"/>
</dbReference>
<keyword evidence="2" id="KW-1133">Transmembrane helix</keyword>
<feature type="transmembrane region" description="Helical" evidence="2">
    <location>
        <begin position="331"/>
        <end position="353"/>
    </location>
</feature>
<evidence type="ECO:0000256" key="2">
    <source>
        <dbReference type="SAM" id="Phobius"/>
    </source>
</evidence>
<accession>A0ABY8BV70</accession>
<feature type="transmembrane region" description="Helical" evidence="2">
    <location>
        <begin position="78"/>
        <end position="100"/>
    </location>
</feature>
<evidence type="ECO:0000313" key="4">
    <source>
        <dbReference type="Proteomes" id="UP001214553"/>
    </source>
</evidence>
<dbReference type="InterPro" id="IPR045931">
    <property type="entry name" value="DUF6350"/>
</dbReference>
<proteinExistence type="predicted"/>
<reference evidence="3 4" key="1">
    <citation type="submission" date="2023-03" db="EMBL/GenBank/DDBJ databases">
        <title>Genome sequence of Microbacterium sp. KACC 23027.</title>
        <authorList>
            <person name="Kim S."/>
            <person name="Heo J."/>
            <person name="Kwon S.-W."/>
        </authorList>
    </citation>
    <scope>NUCLEOTIDE SEQUENCE [LARGE SCALE GENOMIC DNA]</scope>
    <source>
        <strain evidence="3 4">KACC 23027</strain>
    </source>
</reference>
<sequence>MHRLLIALLSAFDALIAAATGLAVVLATLTLLWVLGIGAPDWSALWPATAAVWQLGHLVPFTVHLSAEYVAALGIPDAAASFTVSLAPLAFACFTAYRGVRSGIRAGRSGSWGAGLGGGAVAFAIVSAVVCLTARGPVADAPMWQAILLPALVFAVPAAAGVLGSVWRTDAGVIGRLRESIADLPDLWPDVPALALRGAGVALTALVGIGALGVVVALLTGGDRVVALYQSSNADVMGVIVVSLAQLAYLPTFIVWALSFVAGPGFTVGTGTAFSPAGTQSGIIPGIPVLGALPAASSPWLLVLVLLPIGAGVLAGWVLRGRMLDLDASAGVRAGTAGGVAVLTGGGAALAAWVASGAFGPGRLAQIGPQPGWVALAVGVEVLVGAGILLLTPVWEPEPDLPRGDLGRPRENTYDLAETRTTSAEEGAAPADGAGTGATSAEAAGGGAAGGGAAGGGAAGGGSERGGSEDDVETAPIDPGFLGGPDEIKP</sequence>
<evidence type="ECO:0000256" key="1">
    <source>
        <dbReference type="SAM" id="MobiDB-lite"/>
    </source>
</evidence>
<feature type="transmembrane region" description="Helical" evidence="2">
    <location>
        <begin position="51"/>
        <end position="71"/>
    </location>
</feature>
<gene>
    <name evidence="3" type="ORF">PU630_12555</name>
</gene>
<feature type="transmembrane region" description="Helical" evidence="2">
    <location>
        <begin position="194"/>
        <end position="219"/>
    </location>
</feature>
<feature type="compositionally biased region" description="Gly residues" evidence="1">
    <location>
        <begin position="444"/>
        <end position="465"/>
    </location>
</feature>
<feature type="region of interest" description="Disordered" evidence="1">
    <location>
        <begin position="419"/>
        <end position="490"/>
    </location>
</feature>
<feature type="transmembrane region" description="Helical" evidence="2">
    <location>
        <begin position="300"/>
        <end position="319"/>
    </location>
</feature>
<feature type="transmembrane region" description="Helical" evidence="2">
    <location>
        <begin position="373"/>
        <end position="395"/>
    </location>
</feature>
<dbReference type="EMBL" id="CP119108">
    <property type="protein sequence ID" value="WEG08065.1"/>
    <property type="molecule type" value="Genomic_DNA"/>
</dbReference>
<feature type="compositionally biased region" description="Low complexity" evidence="1">
    <location>
        <begin position="424"/>
        <end position="443"/>
    </location>
</feature>
<keyword evidence="4" id="KW-1185">Reference proteome</keyword>
<dbReference type="Pfam" id="PF19877">
    <property type="entry name" value="DUF6350"/>
    <property type="match status" value="1"/>
</dbReference>
<feature type="transmembrane region" description="Helical" evidence="2">
    <location>
        <begin position="112"/>
        <end position="134"/>
    </location>
</feature>
<dbReference type="RefSeq" id="WP_275277403.1">
    <property type="nucleotide sequence ID" value="NZ_CP119108.1"/>
</dbReference>
<name>A0ABY8BV70_9MICO</name>
<protein>
    <submittedName>
        <fullName evidence="3">DUF6350 family protein</fullName>
    </submittedName>
</protein>
<feature type="transmembrane region" description="Helical" evidence="2">
    <location>
        <begin position="239"/>
        <end position="262"/>
    </location>
</feature>
<organism evidence="3 4">
    <name type="scientific">Microbacterium horticulturae</name>
    <dbReference type="NCBI Taxonomy" id="3028316"/>
    <lineage>
        <taxon>Bacteria</taxon>
        <taxon>Bacillati</taxon>
        <taxon>Actinomycetota</taxon>
        <taxon>Actinomycetes</taxon>
        <taxon>Micrococcales</taxon>
        <taxon>Microbacteriaceae</taxon>
        <taxon>Microbacterium</taxon>
    </lineage>
</organism>
<keyword evidence="2" id="KW-0812">Transmembrane</keyword>
<evidence type="ECO:0000313" key="3">
    <source>
        <dbReference type="EMBL" id="WEG08065.1"/>
    </source>
</evidence>